<reference evidence="2 3" key="1">
    <citation type="submission" date="2024-01" db="EMBL/GenBank/DDBJ databases">
        <title>The complete chloroplast genome sequence of Lithospermum erythrorhizon: insights into the phylogenetic relationship among Boraginaceae species and the maternal lineages of purple gromwells.</title>
        <authorList>
            <person name="Okada T."/>
            <person name="Watanabe K."/>
        </authorList>
    </citation>
    <scope>NUCLEOTIDE SEQUENCE [LARGE SCALE GENOMIC DNA]</scope>
</reference>
<dbReference type="Proteomes" id="UP001454036">
    <property type="component" value="Unassembled WGS sequence"/>
</dbReference>
<dbReference type="AlphaFoldDB" id="A0AAV3RF50"/>
<dbReference type="EMBL" id="BAABME010008695">
    <property type="protein sequence ID" value="GAA0173627.1"/>
    <property type="molecule type" value="Genomic_DNA"/>
</dbReference>
<comment type="caution">
    <text evidence="2">The sequence shown here is derived from an EMBL/GenBank/DDBJ whole genome shotgun (WGS) entry which is preliminary data.</text>
</comment>
<organism evidence="2 3">
    <name type="scientific">Lithospermum erythrorhizon</name>
    <name type="common">Purple gromwell</name>
    <name type="synonym">Lithospermum officinale var. erythrorhizon</name>
    <dbReference type="NCBI Taxonomy" id="34254"/>
    <lineage>
        <taxon>Eukaryota</taxon>
        <taxon>Viridiplantae</taxon>
        <taxon>Streptophyta</taxon>
        <taxon>Embryophyta</taxon>
        <taxon>Tracheophyta</taxon>
        <taxon>Spermatophyta</taxon>
        <taxon>Magnoliopsida</taxon>
        <taxon>eudicotyledons</taxon>
        <taxon>Gunneridae</taxon>
        <taxon>Pentapetalae</taxon>
        <taxon>asterids</taxon>
        <taxon>lamiids</taxon>
        <taxon>Boraginales</taxon>
        <taxon>Boraginaceae</taxon>
        <taxon>Boraginoideae</taxon>
        <taxon>Lithospermeae</taxon>
        <taxon>Lithospermum</taxon>
    </lineage>
</organism>
<evidence type="ECO:0000313" key="2">
    <source>
        <dbReference type="EMBL" id="GAA0173627.1"/>
    </source>
</evidence>
<name>A0AAV3RF50_LITER</name>
<dbReference type="PANTHER" id="PTHR37610:SF101">
    <property type="entry name" value="(RAPE) HYPOTHETICAL PROTEIN"/>
    <property type="match status" value="1"/>
</dbReference>
<evidence type="ECO:0000256" key="1">
    <source>
        <dbReference type="SAM" id="MobiDB-lite"/>
    </source>
</evidence>
<evidence type="ECO:0000313" key="3">
    <source>
        <dbReference type="Proteomes" id="UP001454036"/>
    </source>
</evidence>
<protein>
    <recommendedName>
        <fullName evidence="4">Retrotransposon Copia-like N-terminal domain-containing protein</fullName>
    </recommendedName>
</protein>
<sequence length="311" mass="35286">MVDPPKTTDPSRNSGESGGSNPPKPDHKDPYYTSSSDLPGNIITPIVLRSTKYDEWARSILLYFTSRKKITFLEGTEIKPVNDPDKLFDWRYIQAFLVQWLLNTIDPTIKKQFLFMRKFLYGRCLRNDIVRAMLLEPLPSLDTAYQKIREEESLRKASDAPIGNEFVALSSRSNPRMRDSVDMAKLWCTHCKKQGHEASTRWVIRNGGRLGTREKCIRVRHPQGDVGLASVLLQGTELQAGPRLGVEQLSMPCSRMGMMRRGLRAGQDQSARMVIGAGERRGGLSYFCELPVTSTTSLLAIQTPRWELWHS</sequence>
<proteinExistence type="predicted"/>
<gene>
    <name evidence="2" type="ORF">LIER_27205</name>
</gene>
<keyword evidence="3" id="KW-1185">Reference proteome</keyword>
<accession>A0AAV3RF50</accession>
<dbReference type="PANTHER" id="PTHR37610">
    <property type="entry name" value="CCHC-TYPE DOMAIN-CONTAINING PROTEIN"/>
    <property type="match status" value="1"/>
</dbReference>
<feature type="region of interest" description="Disordered" evidence="1">
    <location>
        <begin position="1"/>
        <end position="36"/>
    </location>
</feature>
<evidence type="ECO:0008006" key="4">
    <source>
        <dbReference type="Google" id="ProtNLM"/>
    </source>
</evidence>